<dbReference type="AlphaFoldDB" id="A0AAD8S9A3"/>
<evidence type="ECO:0000256" key="1">
    <source>
        <dbReference type="SAM" id="MobiDB-lite"/>
    </source>
</evidence>
<gene>
    <name evidence="2" type="ORF">QYE76_065707</name>
</gene>
<evidence type="ECO:0000313" key="3">
    <source>
        <dbReference type="Proteomes" id="UP001231189"/>
    </source>
</evidence>
<feature type="compositionally biased region" description="Basic residues" evidence="1">
    <location>
        <begin position="103"/>
        <end position="116"/>
    </location>
</feature>
<reference evidence="2" key="1">
    <citation type="submission" date="2023-07" db="EMBL/GenBank/DDBJ databases">
        <title>A chromosome-level genome assembly of Lolium multiflorum.</title>
        <authorList>
            <person name="Chen Y."/>
            <person name="Copetti D."/>
            <person name="Kolliker R."/>
            <person name="Studer B."/>
        </authorList>
    </citation>
    <scope>NUCLEOTIDE SEQUENCE</scope>
    <source>
        <strain evidence="2">02402/16</strain>
        <tissue evidence="2">Leaf</tissue>
    </source>
</reference>
<organism evidence="2 3">
    <name type="scientific">Lolium multiflorum</name>
    <name type="common">Italian ryegrass</name>
    <name type="synonym">Lolium perenne subsp. multiflorum</name>
    <dbReference type="NCBI Taxonomy" id="4521"/>
    <lineage>
        <taxon>Eukaryota</taxon>
        <taxon>Viridiplantae</taxon>
        <taxon>Streptophyta</taxon>
        <taxon>Embryophyta</taxon>
        <taxon>Tracheophyta</taxon>
        <taxon>Spermatophyta</taxon>
        <taxon>Magnoliopsida</taxon>
        <taxon>Liliopsida</taxon>
        <taxon>Poales</taxon>
        <taxon>Poaceae</taxon>
        <taxon>BOP clade</taxon>
        <taxon>Pooideae</taxon>
        <taxon>Poodae</taxon>
        <taxon>Poeae</taxon>
        <taxon>Poeae Chloroplast Group 2 (Poeae type)</taxon>
        <taxon>Loliodinae</taxon>
        <taxon>Loliinae</taxon>
        <taxon>Lolium</taxon>
    </lineage>
</organism>
<dbReference type="Proteomes" id="UP001231189">
    <property type="component" value="Unassembled WGS sequence"/>
</dbReference>
<dbReference type="EMBL" id="JAUUTY010000004">
    <property type="protein sequence ID" value="KAK1647902.1"/>
    <property type="molecule type" value="Genomic_DNA"/>
</dbReference>
<comment type="caution">
    <text evidence="2">The sequence shown here is derived from an EMBL/GenBank/DDBJ whole genome shotgun (WGS) entry which is preliminary data.</text>
</comment>
<keyword evidence="3" id="KW-1185">Reference proteome</keyword>
<name>A0AAD8S9A3_LOLMU</name>
<accession>A0AAD8S9A3</accession>
<sequence>MASKWQGPSNLEEAVDSEVLAMMYIALWRPTSPREATRTEDLRILSCPTDGQAIISKCHIWDLLRSQAELQEGNDAMTLRTARLVIRPRVSGPESKTSSSPRPRLRRSWHPRVSRG</sequence>
<proteinExistence type="predicted"/>
<protein>
    <submittedName>
        <fullName evidence="2">Uncharacterized protein</fullName>
    </submittedName>
</protein>
<feature type="region of interest" description="Disordered" evidence="1">
    <location>
        <begin position="88"/>
        <end position="116"/>
    </location>
</feature>
<evidence type="ECO:0000313" key="2">
    <source>
        <dbReference type="EMBL" id="KAK1647902.1"/>
    </source>
</evidence>